<reference evidence="1" key="1">
    <citation type="journal article" date="2015" name="Nature">
        <title>Complex archaea that bridge the gap between prokaryotes and eukaryotes.</title>
        <authorList>
            <person name="Spang A."/>
            <person name="Saw J.H."/>
            <person name="Jorgensen S.L."/>
            <person name="Zaremba-Niedzwiedzka K."/>
            <person name="Martijn J."/>
            <person name="Lind A.E."/>
            <person name="van Eijk R."/>
            <person name="Schleper C."/>
            <person name="Guy L."/>
            <person name="Ettema T.J."/>
        </authorList>
    </citation>
    <scope>NUCLEOTIDE SEQUENCE</scope>
</reference>
<accession>A0A0F9GFE1</accession>
<name>A0A0F9GFE1_9ZZZZ</name>
<comment type="caution">
    <text evidence="1">The sequence shown here is derived from an EMBL/GenBank/DDBJ whole genome shotgun (WGS) entry which is preliminary data.</text>
</comment>
<feature type="non-terminal residue" evidence="1">
    <location>
        <position position="343"/>
    </location>
</feature>
<protein>
    <submittedName>
        <fullName evidence="1">Uncharacterized protein</fullName>
    </submittedName>
</protein>
<organism evidence="1">
    <name type="scientific">marine sediment metagenome</name>
    <dbReference type="NCBI Taxonomy" id="412755"/>
    <lineage>
        <taxon>unclassified sequences</taxon>
        <taxon>metagenomes</taxon>
        <taxon>ecological metagenomes</taxon>
    </lineage>
</organism>
<proteinExistence type="predicted"/>
<sequence>MAIIGCHSYDEGFGDQGAGGAGYPWSAVGVLSPTRVDSGPQSRGGWRFSTGDGGSLQADFWDSPVSGKVWYYFPFEGVSQADAVNTSYNIAYFHYQTAAATGKVRAVWVYNTATTGHFRLEYHNGSAWTLIANGAAIALNDSGEPWYVRVEIDITPTTGRAAALSVNNGASGGLSGSTGTTDLIAGTLALLAGQLKGGGTLTWDAWEAFANDTSGSGAQSAAMDYTGLSSKVHCFGNYPVSDVAGGVWAAVGNVGACSGDVYRAVDDPEDTEDQAFDYAVITGASGSDKDQEFEISDQDHASAAIYGVSIYVEAGVPDSWVPHKILVAVPSESGSPTAYAGTQ</sequence>
<dbReference type="AlphaFoldDB" id="A0A0F9GFE1"/>
<evidence type="ECO:0000313" key="1">
    <source>
        <dbReference type="EMBL" id="KKL68160.1"/>
    </source>
</evidence>
<dbReference type="EMBL" id="LAZR01026619">
    <property type="protein sequence ID" value="KKL68160.1"/>
    <property type="molecule type" value="Genomic_DNA"/>
</dbReference>
<gene>
    <name evidence="1" type="ORF">LCGC14_2127780</name>
</gene>